<keyword evidence="1" id="KW-0472">Membrane</keyword>
<dbReference type="Proteomes" id="UP000257067">
    <property type="component" value="Unassembled WGS sequence"/>
</dbReference>
<feature type="transmembrane region" description="Helical" evidence="1">
    <location>
        <begin position="71"/>
        <end position="90"/>
    </location>
</feature>
<dbReference type="EMBL" id="NXLU01000001">
    <property type="protein sequence ID" value="RDU69989.1"/>
    <property type="molecule type" value="Genomic_DNA"/>
</dbReference>
<feature type="transmembrane region" description="Helical" evidence="1">
    <location>
        <begin position="6"/>
        <end position="33"/>
    </location>
</feature>
<keyword evidence="1" id="KW-1133">Transmembrane helix</keyword>
<protein>
    <recommendedName>
        <fullName evidence="4">Cobalt ABC transporter permease</fullName>
    </recommendedName>
</protein>
<evidence type="ECO:0008006" key="4">
    <source>
        <dbReference type="Google" id="ProtNLM"/>
    </source>
</evidence>
<proteinExistence type="predicted"/>
<evidence type="ECO:0000313" key="2">
    <source>
        <dbReference type="EMBL" id="RDU69989.1"/>
    </source>
</evidence>
<organism evidence="2 3">
    <name type="scientific">Helicobacter cholecystus</name>
    <dbReference type="NCBI Taxonomy" id="45498"/>
    <lineage>
        <taxon>Bacteria</taxon>
        <taxon>Pseudomonadati</taxon>
        <taxon>Campylobacterota</taxon>
        <taxon>Epsilonproteobacteria</taxon>
        <taxon>Campylobacterales</taxon>
        <taxon>Helicobacteraceae</taxon>
        <taxon>Helicobacter</taxon>
    </lineage>
</organism>
<dbReference type="AlphaFoldDB" id="A0A3D8IXH8"/>
<reference evidence="2 3" key="1">
    <citation type="submission" date="2018-04" db="EMBL/GenBank/DDBJ databases">
        <title>Novel Campyloabacter and Helicobacter Species and Strains.</title>
        <authorList>
            <person name="Mannion A.J."/>
            <person name="Shen Z."/>
            <person name="Fox J.G."/>
        </authorList>
    </citation>
    <scope>NUCLEOTIDE SEQUENCE [LARGE SCALE GENOMIC DNA]</scope>
    <source>
        <strain evidence="2 3">ATCC 700242</strain>
    </source>
</reference>
<evidence type="ECO:0000256" key="1">
    <source>
        <dbReference type="SAM" id="Phobius"/>
    </source>
</evidence>
<accession>A0A3D8IXH8</accession>
<evidence type="ECO:0000313" key="3">
    <source>
        <dbReference type="Proteomes" id="UP000257067"/>
    </source>
</evidence>
<keyword evidence="3" id="KW-1185">Reference proteome</keyword>
<keyword evidence="1" id="KW-0812">Transmembrane</keyword>
<comment type="caution">
    <text evidence="2">The sequence shown here is derived from an EMBL/GenBank/DDBJ whole genome shotgun (WGS) entry which is preliminary data.</text>
</comment>
<name>A0A3D8IXH8_9HELI</name>
<sequence length="212" mass="24500">MTRPNFYFLLLLCAYGCIFLFPSYWLFLPALYVFIYLSHTLRKSLFWLGIFNLLMLFWLSFLILGGEWKKGFKILWVSNLFITFALGLYCHRGAMFITQSLQNFSPKKMNILVFLSAKLIDELKHELKISKHTFQIRLPSHSNLIITCKAYGYLIGKLICHGLLRAEQLSVTLKVRGYDGSRLGILSEFATIKDYFALGLLLISILLGELYG</sequence>
<gene>
    <name evidence="2" type="ORF">CQA62_00835</name>
</gene>
<feature type="transmembrane region" description="Helical" evidence="1">
    <location>
        <begin position="45"/>
        <end position="65"/>
    </location>
</feature>